<dbReference type="OrthoDB" id="532630at2759"/>
<protein>
    <recommendedName>
        <fullName evidence="3">COX assembly mitochondrial protein</fullName>
    </recommendedName>
</protein>
<dbReference type="InterPro" id="IPR013892">
    <property type="entry name" value="Cyt_c_biogenesis_Cmc1-like"/>
</dbReference>
<comment type="subcellular location">
    <subcellularLocation>
        <location evidence="3">Mitochondrion inner membrane</location>
    </subcellularLocation>
</comment>
<keyword evidence="3" id="KW-0496">Mitochondrion</keyword>
<comment type="function">
    <text evidence="3">Required for mitochondrial cytochrome c oxidase (COX) assembly and respiration.</text>
</comment>
<proteinExistence type="inferred from homology"/>
<dbReference type="GO" id="GO:0005743">
    <property type="term" value="C:mitochondrial inner membrane"/>
    <property type="evidence" value="ECO:0007669"/>
    <property type="project" value="UniProtKB-SubCell"/>
</dbReference>
<dbReference type="Pfam" id="PF08583">
    <property type="entry name" value="Cmc1"/>
    <property type="match status" value="1"/>
</dbReference>
<keyword evidence="3" id="KW-0472">Membrane</keyword>
<evidence type="ECO:0000256" key="3">
    <source>
        <dbReference type="RuleBase" id="RU364104"/>
    </source>
</evidence>
<evidence type="ECO:0000256" key="2">
    <source>
        <dbReference type="ARBA" id="ARBA00023157"/>
    </source>
</evidence>
<accession>A0A164QWF4</accession>
<organism evidence="4 5">
    <name type="scientific">Sistotremastrum niveocremeum HHB9708</name>
    <dbReference type="NCBI Taxonomy" id="1314777"/>
    <lineage>
        <taxon>Eukaryota</taxon>
        <taxon>Fungi</taxon>
        <taxon>Dikarya</taxon>
        <taxon>Basidiomycota</taxon>
        <taxon>Agaricomycotina</taxon>
        <taxon>Agaricomycetes</taxon>
        <taxon>Sistotremastrales</taxon>
        <taxon>Sistotremastraceae</taxon>
        <taxon>Sertulicium</taxon>
        <taxon>Sertulicium niveocremeum</taxon>
    </lineage>
</organism>
<evidence type="ECO:0000313" key="5">
    <source>
        <dbReference type="Proteomes" id="UP000076722"/>
    </source>
</evidence>
<keyword evidence="3" id="KW-0999">Mitochondrion inner membrane</keyword>
<name>A0A164QWF4_9AGAM</name>
<evidence type="ECO:0000313" key="4">
    <source>
        <dbReference type="EMBL" id="KZS90029.1"/>
    </source>
</evidence>
<evidence type="ECO:0000256" key="1">
    <source>
        <dbReference type="ARBA" id="ARBA00007347"/>
    </source>
</evidence>
<sequence length="78" mass="9025">MHPQLTDKKLVCKDFIIALEACHQSWVKRITGGCNDVKHELGLCLRKERMQRASSNREEAKIRRARASQAIRDLHVDD</sequence>
<dbReference type="Proteomes" id="UP000076722">
    <property type="component" value="Unassembled WGS sequence"/>
</dbReference>
<dbReference type="EMBL" id="KV419424">
    <property type="protein sequence ID" value="KZS90029.1"/>
    <property type="molecule type" value="Genomic_DNA"/>
</dbReference>
<dbReference type="STRING" id="1314777.A0A164QWF4"/>
<reference evidence="4 5" key="1">
    <citation type="journal article" date="2016" name="Mol. Biol. Evol.">
        <title>Comparative Genomics of Early-Diverging Mushroom-Forming Fungi Provides Insights into the Origins of Lignocellulose Decay Capabilities.</title>
        <authorList>
            <person name="Nagy L.G."/>
            <person name="Riley R."/>
            <person name="Tritt A."/>
            <person name="Adam C."/>
            <person name="Daum C."/>
            <person name="Floudas D."/>
            <person name="Sun H."/>
            <person name="Yadav J.S."/>
            <person name="Pangilinan J."/>
            <person name="Larsson K.H."/>
            <person name="Matsuura K."/>
            <person name="Barry K."/>
            <person name="Labutti K."/>
            <person name="Kuo R."/>
            <person name="Ohm R.A."/>
            <person name="Bhattacharya S.S."/>
            <person name="Shirouzu T."/>
            <person name="Yoshinaga Y."/>
            <person name="Martin F.M."/>
            <person name="Grigoriev I.V."/>
            <person name="Hibbett D.S."/>
        </authorList>
    </citation>
    <scope>NUCLEOTIDE SEQUENCE [LARGE SCALE GENOMIC DNA]</scope>
    <source>
        <strain evidence="4 5">HHB9708</strain>
    </source>
</reference>
<comment type="similarity">
    <text evidence="1 3">Belongs to the CMC family.</text>
</comment>
<gene>
    <name evidence="4" type="ORF">SISNIDRAFT_458362</name>
</gene>
<dbReference type="AlphaFoldDB" id="A0A164QWF4"/>
<keyword evidence="3" id="KW-0143">Chaperone</keyword>
<keyword evidence="5" id="KW-1185">Reference proteome</keyword>
<keyword evidence="2" id="KW-1015">Disulfide bond</keyword>